<evidence type="ECO:0000256" key="5">
    <source>
        <dbReference type="HAMAP-Rule" id="MF_00374"/>
    </source>
</evidence>
<reference evidence="6 7" key="1">
    <citation type="journal article" date="2016" name="Nat. Commun.">
        <title>Thousands of microbial genomes shed light on interconnected biogeochemical processes in an aquifer system.</title>
        <authorList>
            <person name="Anantharaman K."/>
            <person name="Brown C.T."/>
            <person name="Hug L.A."/>
            <person name="Sharon I."/>
            <person name="Castelle C.J."/>
            <person name="Probst A.J."/>
            <person name="Thomas B.C."/>
            <person name="Singh A."/>
            <person name="Wilkins M.J."/>
            <person name="Karaoz U."/>
            <person name="Brodie E.L."/>
            <person name="Williams K.H."/>
            <person name="Hubbard S.S."/>
            <person name="Banfield J.F."/>
        </authorList>
    </citation>
    <scope>NUCLEOTIDE SEQUENCE [LARGE SCALE GENOMIC DNA]</scope>
</reference>
<dbReference type="NCBIfam" id="TIGR00012">
    <property type="entry name" value="L29"/>
    <property type="match status" value="1"/>
</dbReference>
<dbReference type="Gene3D" id="1.10.287.310">
    <property type="match status" value="1"/>
</dbReference>
<dbReference type="InterPro" id="IPR001854">
    <property type="entry name" value="Ribosomal_uL29"/>
</dbReference>
<dbReference type="HAMAP" id="MF_00374">
    <property type="entry name" value="Ribosomal_uL29"/>
    <property type="match status" value="1"/>
</dbReference>
<dbReference type="GO" id="GO:0003735">
    <property type="term" value="F:structural constituent of ribosome"/>
    <property type="evidence" value="ECO:0007669"/>
    <property type="project" value="InterPro"/>
</dbReference>
<dbReference type="EMBL" id="MFJE01000005">
    <property type="protein sequence ID" value="OGG15068.1"/>
    <property type="molecule type" value="Genomic_DNA"/>
</dbReference>
<accession>A0A1F5ZRJ9</accession>
<proteinExistence type="inferred from homology"/>
<organism evidence="6 7">
    <name type="scientific">Candidatus Gottesmanbacteria bacterium RIFCSPHIGHO2_01_FULL_39_10</name>
    <dbReference type="NCBI Taxonomy" id="1798375"/>
    <lineage>
        <taxon>Bacteria</taxon>
        <taxon>Candidatus Gottesmaniibacteriota</taxon>
    </lineage>
</organism>
<evidence type="ECO:0000256" key="2">
    <source>
        <dbReference type="ARBA" id="ARBA00022980"/>
    </source>
</evidence>
<keyword evidence="2 5" id="KW-0689">Ribosomal protein</keyword>
<protein>
    <recommendedName>
        <fullName evidence="4 5">Large ribosomal subunit protein uL29</fullName>
    </recommendedName>
</protein>
<comment type="caution">
    <text evidence="6">The sequence shown here is derived from an EMBL/GenBank/DDBJ whole genome shotgun (WGS) entry which is preliminary data.</text>
</comment>
<dbReference type="Proteomes" id="UP000177383">
    <property type="component" value="Unassembled WGS sequence"/>
</dbReference>
<evidence type="ECO:0000256" key="3">
    <source>
        <dbReference type="ARBA" id="ARBA00023274"/>
    </source>
</evidence>
<dbReference type="GO" id="GO:1990904">
    <property type="term" value="C:ribonucleoprotein complex"/>
    <property type="evidence" value="ECO:0007669"/>
    <property type="project" value="UniProtKB-KW"/>
</dbReference>
<dbReference type="STRING" id="1798375.A2773_04220"/>
<dbReference type="AlphaFoldDB" id="A0A1F5ZRJ9"/>
<comment type="similarity">
    <text evidence="1 5">Belongs to the universal ribosomal protein uL29 family.</text>
</comment>
<evidence type="ECO:0000313" key="7">
    <source>
        <dbReference type="Proteomes" id="UP000177383"/>
    </source>
</evidence>
<dbReference type="GO" id="GO:0005840">
    <property type="term" value="C:ribosome"/>
    <property type="evidence" value="ECO:0007669"/>
    <property type="project" value="UniProtKB-KW"/>
</dbReference>
<evidence type="ECO:0000256" key="4">
    <source>
        <dbReference type="ARBA" id="ARBA00035204"/>
    </source>
</evidence>
<sequence length="68" mass="7958">MKIQEFKNLRQKNDKELGNMLKSLKTEVQKITLEMGSRKLKNVSLIKVKKKEIAQIKTLVSERKHIHG</sequence>
<dbReference type="InterPro" id="IPR036049">
    <property type="entry name" value="Ribosomal_uL29_sf"/>
</dbReference>
<gene>
    <name evidence="5" type="primary">rpmC</name>
    <name evidence="6" type="ORF">A2773_04220</name>
</gene>
<dbReference type="SUPFAM" id="SSF46561">
    <property type="entry name" value="Ribosomal protein L29 (L29p)"/>
    <property type="match status" value="1"/>
</dbReference>
<keyword evidence="3 5" id="KW-0687">Ribonucleoprotein</keyword>
<evidence type="ECO:0000256" key="1">
    <source>
        <dbReference type="ARBA" id="ARBA00009254"/>
    </source>
</evidence>
<name>A0A1F5ZRJ9_9BACT</name>
<dbReference type="GO" id="GO:0006412">
    <property type="term" value="P:translation"/>
    <property type="evidence" value="ECO:0007669"/>
    <property type="project" value="UniProtKB-UniRule"/>
</dbReference>
<dbReference type="Pfam" id="PF00831">
    <property type="entry name" value="Ribosomal_L29"/>
    <property type="match status" value="1"/>
</dbReference>
<evidence type="ECO:0000313" key="6">
    <source>
        <dbReference type="EMBL" id="OGG15068.1"/>
    </source>
</evidence>